<comment type="caution">
    <text evidence="1">The sequence shown here is derived from an EMBL/GenBank/DDBJ whole genome shotgun (WGS) entry which is preliminary data.</text>
</comment>
<proteinExistence type="predicted"/>
<evidence type="ECO:0000313" key="1">
    <source>
        <dbReference type="EMBL" id="ODQ86088.1"/>
    </source>
</evidence>
<evidence type="ECO:0000313" key="2">
    <source>
        <dbReference type="Proteomes" id="UP000094053"/>
    </source>
</evidence>
<sequence length="331" mass="35762">MNAPRPDIETFRAALLLATRAPSVHNSQPWLWRVGERSVHLYADRRRQLPNTDPDGRDFLLSCGAALNHCQISFAALGWRAEVHRFPNPDDPDHLAALELHRHPAEQTDISLAAAIPRRRTDRRRYGSARVEHADVMSIGSRAAELDVVVRRVTDLDGLGKLVAEAARRHAADYGYAAELATWSGRYAATAGVPARNTPKPDGTATARAFAGPVLPQPAGSESAVDNAVVLALGTSDDSDLSRLRAGEATSLTLLTATSMGLASCPITEPLEVAGTRDEVRAQVFGDGYFPQMLIRIGWALLNADPLPPTPRRELSEVVVRLDGSPFAPLA</sequence>
<dbReference type="RefSeq" id="WP_069416811.1">
    <property type="nucleotide sequence ID" value="NZ_JACKUL010000030.1"/>
</dbReference>
<keyword evidence="2" id="KW-1185">Reference proteome</keyword>
<dbReference type="InterPro" id="IPR050627">
    <property type="entry name" value="Nitroreductase/BluB"/>
</dbReference>
<dbReference type="AlphaFoldDB" id="A0A1E3R822"/>
<dbReference type="GO" id="GO:0016491">
    <property type="term" value="F:oxidoreductase activity"/>
    <property type="evidence" value="ECO:0007669"/>
    <property type="project" value="InterPro"/>
</dbReference>
<dbReference type="InterPro" id="IPR000415">
    <property type="entry name" value="Nitroreductase-like"/>
</dbReference>
<gene>
    <name evidence="1" type="ORF">BHQ18_27465</name>
</gene>
<dbReference type="PANTHER" id="PTHR23026">
    <property type="entry name" value="NADPH NITROREDUCTASE"/>
    <property type="match status" value="1"/>
</dbReference>
<dbReference type="NCBIfam" id="NF047509">
    <property type="entry name" value="Rv3131_FMN_oxido"/>
    <property type="match status" value="1"/>
</dbReference>
<protein>
    <submittedName>
        <fullName evidence="1">NAD(P)H nitroreductase</fullName>
    </submittedName>
</protein>
<dbReference type="EMBL" id="MIHA01000034">
    <property type="protein sequence ID" value="ODQ86088.1"/>
    <property type="molecule type" value="Genomic_DNA"/>
</dbReference>
<organism evidence="1 2">
    <name type="scientific">Mycolicibacterium flavescens</name>
    <name type="common">Mycobacterium flavescens</name>
    <dbReference type="NCBI Taxonomy" id="1776"/>
    <lineage>
        <taxon>Bacteria</taxon>
        <taxon>Bacillati</taxon>
        <taxon>Actinomycetota</taxon>
        <taxon>Actinomycetes</taxon>
        <taxon>Mycobacteriales</taxon>
        <taxon>Mycobacteriaceae</taxon>
        <taxon>Mycolicibacterium</taxon>
    </lineage>
</organism>
<dbReference type="STRING" id="1776.BHQ18_27465"/>
<accession>A0A1E3R822</accession>
<name>A0A1E3R822_MYCFV</name>
<dbReference type="Proteomes" id="UP000094053">
    <property type="component" value="Unassembled WGS sequence"/>
</dbReference>
<dbReference type="Gene3D" id="3.40.109.10">
    <property type="entry name" value="NADH Oxidase"/>
    <property type="match status" value="1"/>
</dbReference>
<dbReference type="OrthoDB" id="8156917at2"/>
<dbReference type="SUPFAM" id="SSF55469">
    <property type="entry name" value="FMN-dependent nitroreductase-like"/>
    <property type="match status" value="1"/>
</dbReference>
<dbReference type="PANTHER" id="PTHR23026:SF123">
    <property type="entry name" value="NAD(P)H NITROREDUCTASE RV3131-RELATED"/>
    <property type="match status" value="1"/>
</dbReference>
<reference evidence="2" key="1">
    <citation type="submission" date="2016-09" db="EMBL/GenBank/DDBJ databases">
        <authorList>
            <person name="Greninger A.L."/>
            <person name="Jerome K.R."/>
            <person name="Mcnair B."/>
            <person name="Wallis C."/>
            <person name="Fang F."/>
        </authorList>
    </citation>
    <scope>NUCLEOTIDE SEQUENCE [LARGE SCALE GENOMIC DNA]</scope>
    <source>
        <strain evidence="2">M6</strain>
    </source>
</reference>